<proteinExistence type="predicted"/>
<sequence>MSRRLCSPPPGVVLEFAGVWYVPKLTIGRDPPSVKMYPMYLKLNLSIQNETNRQQTFRRIGHFFPAAKLDRDQVDRFCKVQGLLNGCWTGIEDRDVFDRRGSLAGQLDL</sequence>
<evidence type="ECO:0000313" key="2">
    <source>
        <dbReference type="Proteomes" id="UP001283361"/>
    </source>
</evidence>
<comment type="caution">
    <text evidence="1">The sequence shown here is derived from an EMBL/GenBank/DDBJ whole genome shotgun (WGS) entry which is preliminary data.</text>
</comment>
<dbReference type="EMBL" id="JAWDGP010006665">
    <property type="protein sequence ID" value="KAK3737087.1"/>
    <property type="molecule type" value="Genomic_DNA"/>
</dbReference>
<accession>A0AAE0Y9Q4</accession>
<gene>
    <name evidence="1" type="ORF">RRG08_016393</name>
</gene>
<reference evidence="1" key="1">
    <citation type="journal article" date="2023" name="G3 (Bethesda)">
        <title>A reference genome for the long-term kleptoplast-retaining sea slug Elysia crispata morphotype clarki.</title>
        <authorList>
            <person name="Eastman K.E."/>
            <person name="Pendleton A.L."/>
            <person name="Shaikh M.A."/>
            <person name="Suttiyut T."/>
            <person name="Ogas R."/>
            <person name="Tomko P."/>
            <person name="Gavelis G."/>
            <person name="Widhalm J.R."/>
            <person name="Wisecaver J.H."/>
        </authorList>
    </citation>
    <scope>NUCLEOTIDE SEQUENCE</scope>
    <source>
        <strain evidence="1">ECLA1</strain>
    </source>
</reference>
<name>A0AAE0Y9Q4_9GAST</name>
<keyword evidence="2" id="KW-1185">Reference proteome</keyword>
<protein>
    <submittedName>
        <fullName evidence="1">Uncharacterized protein</fullName>
    </submittedName>
</protein>
<evidence type="ECO:0000313" key="1">
    <source>
        <dbReference type="EMBL" id="KAK3737087.1"/>
    </source>
</evidence>
<dbReference type="Proteomes" id="UP001283361">
    <property type="component" value="Unassembled WGS sequence"/>
</dbReference>
<dbReference type="AlphaFoldDB" id="A0AAE0Y9Q4"/>
<organism evidence="1 2">
    <name type="scientific">Elysia crispata</name>
    <name type="common">lettuce slug</name>
    <dbReference type="NCBI Taxonomy" id="231223"/>
    <lineage>
        <taxon>Eukaryota</taxon>
        <taxon>Metazoa</taxon>
        <taxon>Spiralia</taxon>
        <taxon>Lophotrochozoa</taxon>
        <taxon>Mollusca</taxon>
        <taxon>Gastropoda</taxon>
        <taxon>Heterobranchia</taxon>
        <taxon>Euthyneura</taxon>
        <taxon>Panpulmonata</taxon>
        <taxon>Sacoglossa</taxon>
        <taxon>Placobranchoidea</taxon>
        <taxon>Plakobranchidae</taxon>
        <taxon>Elysia</taxon>
    </lineage>
</organism>